<evidence type="ECO:0000313" key="2">
    <source>
        <dbReference type="EMBL" id="QLG64117.1"/>
    </source>
</evidence>
<feature type="region of interest" description="Disordered" evidence="1">
    <location>
        <begin position="1"/>
        <end position="25"/>
    </location>
</feature>
<evidence type="ECO:0000256" key="1">
    <source>
        <dbReference type="SAM" id="MobiDB-lite"/>
    </source>
</evidence>
<protein>
    <submittedName>
        <fullName evidence="2">Uncharacterized protein</fullName>
    </submittedName>
</protein>
<evidence type="ECO:0000313" key="3">
    <source>
        <dbReference type="Proteomes" id="UP000509626"/>
    </source>
</evidence>
<keyword evidence="3" id="KW-1185">Reference proteome</keyword>
<dbReference type="EMBL" id="CP058579">
    <property type="protein sequence ID" value="QLG64117.1"/>
    <property type="molecule type" value="Genomic_DNA"/>
</dbReference>
<accession>A0A7D5QD06</accession>
<sequence>MATEEAPSFDDLDPVESPEANDDDEPVIKLDAGEAIVAEVRHVEPNVGKFDNTVLHLTQEGDPCRMWSNATIDRQLDAADVCPGETIGIKKSEEQYTYETDDGEEREAFDYEV</sequence>
<dbReference type="AlphaFoldDB" id="A0A7D5QD06"/>
<reference evidence="2 3" key="1">
    <citation type="submission" date="2020-06" db="EMBL/GenBank/DDBJ databases">
        <title>NJ-3-1, isolated from saline soil.</title>
        <authorList>
            <person name="Cui H.L."/>
            <person name="Shi X."/>
        </authorList>
    </citation>
    <scope>NUCLEOTIDE SEQUENCE [LARGE SCALE GENOMIC DNA]</scope>
    <source>
        <strain evidence="2 3">NJ-3-1</strain>
    </source>
</reference>
<proteinExistence type="predicted"/>
<gene>
    <name evidence="2" type="ORF">HUG12_19200</name>
</gene>
<dbReference type="KEGG" id="halu:HUG12_19200"/>
<organism evidence="2 3">
    <name type="scientific">Halorarum salinum</name>
    <dbReference type="NCBI Taxonomy" id="2743089"/>
    <lineage>
        <taxon>Archaea</taxon>
        <taxon>Methanobacteriati</taxon>
        <taxon>Methanobacteriota</taxon>
        <taxon>Stenosarchaea group</taxon>
        <taxon>Halobacteria</taxon>
        <taxon>Halobacteriales</taxon>
        <taxon>Haloferacaceae</taxon>
        <taxon>Halorarum</taxon>
    </lineage>
</organism>
<name>A0A7D5QD06_9EURY</name>
<feature type="compositionally biased region" description="Acidic residues" evidence="1">
    <location>
        <begin position="7"/>
        <end position="25"/>
    </location>
</feature>
<dbReference type="Proteomes" id="UP000509626">
    <property type="component" value="Chromosome"/>
</dbReference>